<evidence type="ECO:0000256" key="1">
    <source>
        <dbReference type="SAM" id="Phobius"/>
    </source>
</evidence>
<dbReference type="OrthoDB" id="566238at2759"/>
<accession>A0A4Y9ZYD4</accession>
<gene>
    <name evidence="2" type="ORF">EWM64_g4912</name>
</gene>
<keyword evidence="1" id="KW-0472">Membrane</keyword>
<dbReference type="Proteomes" id="UP000298061">
    <property type="component" value="Unassembled WGS sequence"/>
</dbReference>
<keyword evidence="3" id="KW-1185">Reference proteome</keyword>
<comment type="caution">
    <text evidence="2">The sequence shown here is derived from an EMBL/GenBank/DDBJ whole genome shotgun (WGS) entry which is preliminary data.</text>
</comment>
<name>A0A4Y9ZYD4_9AGAM</name>
<organism evidence="2 3">
    <name type="scientific">Hericium alpestre</name>
    <dbReference type="NCBI Taxonomy" id="135208"/>
    <lineage>
        <taxon>Eukaryota</taxon>
        <taxon>Fungi</taxon>
        <taxon>Dikarya</taxon>
        <taxon>Basidiomycota</taxon>
        <taxon>Agaricomycotina</taxon>
        <taxon>Agaricomycetes</taxon>
        <taxon>Russulales</taxon>
        <taxon>Hericiaceae</taxon>
        <taxon>Hericium</taxon>
    </lineage>
</organism>
<feature type="transmembrane region" description="Helical" evidence="1">
    <location>
        <begin position="75"/>
        <end position="98"/>
    </location>
</feature>
<proteinExistence type="predicted"/>
<evidence type="ECO:0000313" key="3">
    <source>
        <dbReference type="Proteomes" id="UP000298061"/>
    </source>
</evidence>
<keyword evidence="1" id="KW-1133">Transmembrane helix</keyword>
<dbReference type="EMBL" id="SFCI01000560">
    <property type="protein sequence ID" value="TFY79097.1"/>
    <property type="molecule type" value="Genomic_DNA"/>
</dbReference>
<sequence length="135" mass="14838">MLELKPSPIYDPLPQHMIEDIRDKVAAHLVVRIVCKIKLVDDTKVSVALTLPKQDDMQFRVVAEHLQRTMVQKSYLFAIMMMGMGPIALLFCGSSWALAGTCACMASSGRHTIGNHDCLGSVCSHASSLPNEAWP</sequence>
<evidence type="ECO:0000313" key="2">
    <source>
        <dbReference type="EMBL" id="TFY79097.1"/>
    </source>
</evidence>
<protein>
    <submittedName>
        <fullName evidence="2">Uncharacterized protein</fullName>
    </submittedName>
</protein>
<reference evidence="2 3" key="1">
    <citation type="submission" date="2019-02" db="EMBL/GenBank/DDBJ databases">
        <title>Genome sequencing of the rare red list fungi Hericium alpestre (H. flagellum).</title>
        <authorList>
            <person name="Buettner E."/>
            <person name="Kellner H."/>
        </authorList>
    </citation>
    <scope>NUCLEOTIDE SEQUENCE [LARGE SCALE GENOMIC DNA]</scope>
    <source>
        <strain evidence="2 3">DSM 108284</strain>
    </source>
</reference>
<dbReference type="AlphaFoldDB" id="A0A4Y9ZYD4"/>
<keyword evidence="1" id="KW-0812">Transmembrane</keyword>